<keyword evidence="3" id="KW-1185">Reference proteome</keyword>
<feature type="region of interest" description="Disordered" evidence="1">
    <location>
        <begin position="198"/>
        <end position="241"/>
    </location>
</feature>
<gene>
    <name evidence="2" type="ORF">PCOR1329_LOCUS46258</name>
</gene>
<accession>A0ABN9UAM7</accession>
<reference evidence="2" key="1">
    <citation type="submission" date="2023-10" db="EMBL/GenBank/DDBJ databases">
        <authorList>
            <person name="Chen Y."/>
            <person name="Shah S."/>
            <person name="Dougan E. K."/>
            <person name="Thang M."/>
            <person name="Chan C."/>
        </authorList>
    </citation>
    <scope>NUCLEOTIDE SEQUENCE [LARGE SCALE GENOMIC DNA]</scope>
</reference>
<dbReference type="Proteomes" id="UP001189429">
    <property type="component" value="Unassembled WGS sequence"/>
</dbReference>
<dbReference type="EMBL" id="CAUYUJ010015562">
    <property type="protein sequence ID" value="CAK0855540.1"/>
    <property type="molecule type" value="Genomic_DNA"/>
</dbReference>
<comment type="caution">
    <text evidence="2">The sequence shown here is derived from an EMBL/GenBank/DDBJ whole genome shotgun (WGS) entry which is preliminary data.</text>
</comment>
<proteinExistence type="predicted"/>
<protein>
    <submittedName>
        <fullName evidence="2">Uncharacterized protein</fullName>
    </submittedName>
</protein>
<sequence length="685" mass="75579">MGRSDDEMGAPSEVNAPTEARRNFASKRPSPGPHGPPGSAQGIEVLVCFLCQEGGNLCESWFGKSLHHQCKLAVRSRRRAVMGTPAALSGQADMSRDPEKWRATHLPYLGKDARREAIQDFKTTQKQQESNMSVDRDLAGCEDVWLTKVRYRGFMGFWEGLSKEEADERFDAAFDANPKYNKGNQQVVLAEGNEYVKHEAGTESKRGVVQDTPIGDEDDDEGYEDGMAETPRAASSVAASNSGVEMLRAPAPSRVGCRRVVSRATPEMPTQPARKKLEAIESPETLGPHAKHLRAKKALQEAVKEIVKGFEGKATTHARLTKLAERHKEYPDLPGNLKTVVEKFASIQKQAKQLGLKAERAGSTGDGSAASCTTELDSLKVELASCWADATELAQSLDLIDKEIQSTKRKSYLQDRHQSQKATMIADEEGDYSAYCLQPVSSCGSTMDANMNEFDPTKLFAWKTPFASFQDMVTDIHGPIDERCIKLNEKMAVNRDAWPGAQANVDTKNDYGDHLKFLPGLGPHLCCIVRNALRLGAMAVPLPAFSCFMSLLNESMFVLMYDVAEIISQGIVLKDILTFLKSSSGEAFLKSKHAVCVYLPKHSVLFVPSGFYVQPVFYHAGPRNQKIDPNWLHYLHVPFLDTEVAKTVDADVFKAASALSTAHLAPLQASMWVERRKGFSDFVQQ</sequence>
<evidence type="ECO:0000256" key="1">
    <source>
        <dbReference type="SAM" id="MobiDB-lite"/>
    </source>
</evidence>
<organism evidence="2 3">
    <name type="scientific">Prorocentrum cordatum</name>
    <dbReference type="NCBI Taxonomy" id="2364126"/>
    <lineage>
        <taxon>Eukaryota</taxon>
        <taxon>Sar</taxon>
        <taxon>Alveolata</taxon>
        <taxon>Dinophyceae</taxon>
        <taxon>Prorocentrales</taxon>
        <taxon>Prorocentraceae</taxon>
        <taxon>Prorocentrum</taxon>
    </lineage>
</organism>
<feature type="compositionally biased region" description="Basic and acidic residues" evidence="1">
    <location>
        <begin position="198"/>
        <end position="208"/>
    </location>
</feature>
<evidence type="ECO:0000313" key="2">
    <source>
        <dbReference type="EMBL" id="CAK0855540.1"/>
    </source>
</evidence>
<name>A0ABN9UAM7_9DINO</name>
<evidence type="ECO:0000313" key="3">
    <source>
        <dbReference type="Proteomes" id="UP001189429"/>
    </source>
</evidence>
<feature type="compositionally biased region" description="Acidic residues" evidence="1">
    <location>
        <begin position="214"/>
        <end position="227"/>
    </location>
</feature>
<feature type="non-terminal residue" evidence="2">
    <location>
        <position position="685"/>
    </location>
</feature>
<feature type="region of interest" description="Disordered" evidence="1">
    <location>
        <begin position="1"/>
        <end position="38"/>
    </location>
</feature>